<dbReference type="Proteomes" id="UP000525336">
    <property type="component" value="Unassembled WGS sequence"/>
</dbReference>
<name>A0A7Y3YPJ3_9VIBR</name>
<comment type="caution">
    <text evidence="3">The sequence shown here is derived from an EMBL/GenBank/DDBJ whole genome shotgun (WGS) entry which is preliminary data.</text>
</comment>
<dbReference type="EMBL" id="VTXW01000011">
    <property type="protein sequence ID" value="NOH34289.1"/>
    <property type="molecule type" value="Genomic_DNA"/>
</dbReference>
<accession>A0A7Y3YPJ3</accession>
<dbReference type="PANTHER" id="PTHR36307:SF1">
    <property type="entry name" value="FLAGELLA BASAL BODY P-RING FORMATION PROTEIN FLGA"/>
    <property type="match status" value="1"/>
</dbReference>
<dbReference type="CDD" id="cd11614">
    <property type="entry name" value="SAF_CpaB_FlgA_like"/>
    <property type="match status" value="1"/>
</dbReference>
<keyword evidence="1" id="KW-0574">Periplasm</keyword>
<feature type="chain" id="PRO_5031592787" description="Flagella basal body P-ring formation protein FlgA" evidence="1">
    <location>
        <begin position="24"/>
        <end position="235"/>
    </location>
</feature>
<gene>
    <name evidence="3" type="primary">flgA</name>
    <name evidence="3" type="ORF">F0245_13120</name>
</gene>
<comment type="similarity">
    <text evidence="1">Belongs to the FlgA family.</text>
</comment>
<keyword evidence="3" id="KW-0282">Flagellum</keyword>
<keyword evidence="1" id="KW-0732">Signal</keyword>
<evidence type="ECO:0000313" key="4">
    <source>
        <dbReference type="Proteomes" id="UP000525336"/>
    </source>
</evidence>
<dbReference type="NCBIfam" id="TIGR03170">
    <property type="entry name" value="flgA_cterm"/>
    <property type="match status" value="1"/>
</dbReference>
<keyword evidence="3" id="KW-0969">Cilium</keyword>
<dbReference type="Gene3D" id="2.30.30.760">
    <property type="match status" value="1"/>
</dbReference>
<comment type="subcellular location">
    <subcellularLocation>
        <location evidence="1">Periplasm</location>
    </subcellularLocation>
</comment>
<evidence type="ECO:0000313" key="3">
    <source>
        <dbReference type="EMBL" id="NOH34289.1"/>
    </source>
</evidence>
<dbReference type="InterPro" id="IPR017585">
    <property type="entry name" value="SAF_FlgA"/>
</dbReference>
<dbReference type="PANTHER" id="PTHR36307">
    <property type="entry name" value="FLAGELLA BASAL BODY P-RING FORMATION PROTEIN FLGA"/>
    <property type="match status" value="1"/>
</dbReference>
<sequence length="235" mass="26554">MAKLLRLASTWLFALGCVTKVSAEVGNITLEQQLSTQIQSLIEQTIRYRYPQQYQLDIQVRFSRAIHQLPQCSESVEVTHRSKIKLGKQKWSVRCEPERWTLSATSTSTITVWTATANKALKKGQRLTHDDIAIEPIKLYKDQKVFFKANEIAGSKIKRSVNKGDLLTTSSMYLDYDVEKGHAVDVVFQSKTIRLETLGIALESGLIGDTVSVKNQQSGKLLRGVVIEKNRVRVF</sequence>
<evidence type="ECO:0000259" key="2">
    <source>
        <dbReference type="Pfam" id="PF13144"/>
    </source>
</evidence>
<protein>
    <recommendedName>
        <fullName evidence="1">Flagella basal body P-ring formation protein FlgA</fullName>
    </recommendedName>
</protein>
<proteinExistence type="inferred from homology"/>
<dbReference type="RefSeq" id="WP_171368035.1">
    <property type="nucleotide sequence ID" value="NZ_VTXW01000011.1"/>
</dbReference>
<feature type="domain" description="Flagella basal body P-ring formation protein FlgA SAF" evidence="2">
    <location>
        <begin position="115"/>
        <end position="234"/>
    </location>
</feature>
<reference evidence="3 4" key="1">
    <citation type="submission" date="2019-09" db="EMBL/GenBank/DDBJ databases">
        <title>Draft genome sequencing and comparative genomics of hatchery-associated Vibrios.</title>
        <authorList>
            <person name="Kehlet-Delgado H."/>
            <person name="Mueller R.S."/>
        </authorList>
    </citation>
    <scope>NUCLEOTIDE SEQUENCE [LARGE SCALE GENOMIC DNA]</scope>
    <source>
        <strain evidence="3 4">00-90-10</strain>
    </source>
</reference>
<dbReference type="AlphaFoldDB" id="A0A7Y3YPJ3"/>
<dbReference type="Pfam" id="PF13144">
    <property type="entry name" value="ChapFlgA"/>
    <property type="match status" value="1"/>
</dbReference>
<keyword evidence="1" id="KW-1005">Bacterial flagellum biogenesis</keyword>
<feature type="signal peptide" evidence="1">
    <location>
        <begin position="1"/>
        <end position="23"/>
    </location>
</feature>
<dbReference type="PROSITE" id="PS51257">
    <property type="entry name" value="PROKAR_LIPOPROTEIN"/>
    <property type="match status" value="1"/>
</dbReference>
<dbReference type="Gene3D" id="3.90.1210.10">
    <property type="entry name" value="Antifreeze-like/N-acetylneuraminic acid synthase C-terminal domain"/>
    <property type="match status" value="1"/>
</dbReference>
<keyword evidence="3" id="KW-0966">Cell projection</keyword>
<dbReference type="GO" id="GO:0042597">
    <property type="term" value="C:periplasmic space"/>
    <property type="evidence" value="ECO:0007669"/>
    <property type="project" value="UniProtKB-SubCell"/>
</dbReference>
<dbReference type="InterPro" id="IPR039246">
    <property type="entry name" value="Flagellar_FlgA"/>
</dbReference>
<evidence type="ECO:0000256" key="1">
    <source>
        <dbReference type="RuleBase" id="RU362063"/>
    </source>
</evidence>
<dbReference type="GO" id="GO:0044780">
    <property type="term" value="P:bacterial-type flagellum assembly"/>
    <property type="evidence" value="ECO:0007669"/>
    <property type="project" value="InterPro"/>
</dbReference>
<organism evidence="3 4">
    <name type="scientific">Vibrio chagasii</name>
    <dbReference type="NCBI Taxonomy" id="170679"/>
    <lineage>
        <taxon>Bacteria</taxon>
        <taxon>Pseudomonadati</taxon>
        <taxon>Pseudomonadota</taxon>
        <taxon>Gammaproteobacteria</taxon>
        <taxon>Vibrionales</taxon>
        <taxon>Vibrionaceae</taxon>
        <taxon>Vibrio</taxon>
    </lineage>
</organism>
<comment type="function">
    <text evidence="1">Involved in the assembly process of the P-ring formation. It may associate with FlgF on the rod constituting a structure essential for the P-ring assembly or may act as a modulator protein for the P-ring assembly.</text>
</comment>